<evidence type="ECO:0000313" key="2">
    <source>
        <dbReference type="EMBL" id="QNK42432.1"/>
    </source>
</evidence>
<dbReference type="SUPFAM" id="SSF53098">
    <property type="entry name" value="Ribonuclease H-like"/>
    <property type="match status" value="1"/>
</dbReference>
<accession>A0A7G8TFP1</accession>
<name>A0A7G8TFP1_9FIRM</name>
<dbReference type="InterPro" id="IPR036397">
    <property type="entry name" value="RNaseH_sf"/>
</dbReference>
<proteinExistence type="predicted"/>
<dbReference type="AlphaFoldDB" id="A0A7G8TFP1"/>
<dbReference type="PANTHER" id="PTHR35004">
    <property type="entry name" value="TRANSPOSASE RV3428C-RELATED"/>
    <property type="match status" value="1"/>
</dbReference>
<protein>
    <submittedName>
        <fullName evidence="2">Transposase</fullName>
    </submittedName>
</protein>
<gene>
    <name evidence="2" type="ORF">HCR03_09610</name>
</gene>
<dbReference type="GO" id="GO:0003676">
    <property type="term" value="F:nucleic acid binding"/>
    <property type="evidence" value="ECO:0007669"/>
    <property type="project" value="InterPro"/>
</dbReference>
<dbReference type="InterPro" id="IPR001584">
    <property type="entry name" value="Integrase_cat-core"/>
</dbReference>
<dbReference type="Gene3D" id="3.30.420.10">
    <property type="entry name" value="Ribonuclease H-like superfamily/Ribonuclease H"/>
    <property type="match status" value="1"/>
</dbReference>
<dbReference type="Proteomes" id="UP000515909">
    <property type="component" value="Chromosome"/>
</dbReference>
<sequence length="87" mass="9939">MRIRSPQTKGKVERMVRYVKDNFLPGRQFEDLEDLNRQALSWCRQVDGKIHHTTGKIPLRELAEVAGTDECFTIRVAAKTGIKKLAA</sequence>
<feature type="domain" description="Integrase catalytic" evidence="1">
    <location>
        <begin position="1"/>
        <end position="66"/>
    </location>
</feature>
<organism evidence="2 3">
    <name type="scientific">Caproicibacter fermentans</name>
    <dbReference type="NCBI Taxonomy" id="2576756"/>
    <lineage>
        <taxon>Bacteria</taxon>
        <taxon>Bacillati</taxon>
        <taxon>Bacillota</taxon>
        <taxon>Clostridia</taxon>
        <taxon>Eubacteriales</taxon>
        <taxon>Acutalibacteraceae</taxon>
        <taxon>Caproicibacter</taxon>
    </lineage>
</organism>
<evidence type="ECO:0000313" key="3">
    <source>
        <dbReference type="Proteomes" id="UP000515909"/>
    </source>
</evidence>
<dbReference type="PROSITE" id="PS50994">
    <property type="entry name" value="INTEGRASE"/>
    <property type="match status" value="1"/>
</dbReference>
<evidence type="ECO:0000259" key="1">
    <source>
        <dbReference type="PROSITE" id="PS50994"/>
    </source>
</evidence>
<dbReference type="EMBL" id="CP060286">
    <property type="protein sequence ID" value="QNK42432.1"/>
    <property type="molecule type" value="Genomic_DNA"/>
</dbReference>
<dbReference type="GO" id="GO:0015074">
    <property type="term" value="P:DNA integration"/>
    <property type="evidence" value="ECO:0007669"/>
    <property type="project" value="InterPro"/>
</dbReference>
<reference evidence="2 3" key="1">
    <citation type="submission" date="2020-08" db="EMBL/GenBank/DDBJ databases">
        <title>The isolate Caproiciproducens sp. 7D4C2 produces n-caproate at mildly acidic conditions from hexoses: genome and rBOX comparison with related strains and chain-elongating bacteria.</title>
        <authorList>
            <person name="Esquivel-Elizondo S."/>
            <person name="Bagci C."/>
            <person name="Temovska M."/>
            <person name="Jeon B.S."/>
            <person name="Bessarab I."/>
            <person name="Williams R.B.H."/>
            <person name="Huson D.H."/>
            <person name="Angenent L.T."/>
        </authorList>
    </citation>
    <scope>NUCLEOTIDE SEQUENCE [LARGE SCALE GENOMIC DNA]</scope>
    <source>
        <strain evidence="2 3">7D4C2</strain>
    </source>
</reference>
<dbReference type="KEGG" id="cfem:HCR03_09610"/>
<dbReference type="InterPro" id="IPR012337">
    <property type="entry name" value="RNaseH-like_sf"/>
</dbReference>